<dbReference type="EMBL" id="VIGI01000003">
    <property type="protein sequence ID" value="KAB8302191.1"/>
    <property type="molecule type" value="Genomic_DNA"/>
</dbReference>
<feature type="compositionally biased region" description="Basic and acidic residues" evidence="1">
    <location>
        <begin position="154"/>
        <end position="167"/>
    </location>
</feature>
<evidence type="ECO:0000256" key="1">
    <source>
        <dbReference type="SAM" id="MobiDB-lite"/>
    </source>
</evidence>
<reference evidence="2 3" key="1">
    <citation type="submission" date="2019-06" db="EMBL/GenBank/DDBJ databases">
        <title>Genome Sequence of the Brown Rot Fungal Pathogen Monilinia laxa.</title>
        <authorList>
            <person name="De Miccolis Angelini R.M."/>
            <person name="Landi L."/>
            <person name="Abate D."/>
            <person name="Pollastro S."/>
            <person name="Romanazzi G."/>
            <person name="Faretra F."/>
        </authorList>
    </citation>
    <scope>NUCLEOTIDE SEQUENCE [LARGE SCALE GENOMIC DNA]</scope>
    <source>
        <strain evidence="2 3">Mlax316</strain>
    </source>
</reference>
<dbReference type="Proteomes" id="UP000326757">
    <property type="component" value="Unassembled WGS sequence"/>
</dbReference>
<keyword evidence="3" id="KW-1185">Reference proteome</keyword>
<protein>
    <submittedName>
        <fullName evidence="2">Uncharacterized protein</fullName>
    </submittedName>
</protein>
<dbReference type="AlphaFoldDB" id="A0A5N6KF34"/>
<evidence type="ECO:0000313" key="2">
    <source>
        <dbReference type="EMBL" id="KAB8302191.1"/>
    </source>
</evidence>
<sequence length="167" mass="16922">MALEVLEEKAGHGFHALVFELPEADLVDDGGGEDGAAVRGGGRLDKLGVRVRGEVRDDLVRGDAMGDGGADGVAGDAAADHVWVAAVEFGEEGEHGNLEGGVGVGVETVVGFYYYETFLAGGGFGCGVEAGRYGAEGAGVRGEGGGETGGKEIAWGRRGGDRLARSR</sequence>
<organism evidence="2 3">
    <name type="scientific">Monilinia laxa</name>
    <name type="common">Brown rot fungus</name>
    <name type="synonym">Sclerotinia laxa</name>
    <dbReference type="NCBI Taxonomy" id="61186"/>
    <lineage>
        <taxon>Eukaryota</taxon>
        <taxon>Fungi</taxon>
        <taxon>Dikarya</taxon>
        <taxon>Ascomycota</taxon>
        <taxon>Pezizomycotina</taxon>
        <taxon>Leotiomycetes</taxon>
        <taxon>Helotiales</taxon>
        <taxon>Sclerotiniaceae</taxon>
        <taxon>Monilinia</taxon>
    </lineage>
</organism>
<accession>A0A5N6KF34</accession>
<proteinExistence type="predicted"/>
<feature type="region of interest" description="Disordered" evidence="1">
    <location>
        <begin position="140"/>
        <end position="167"/>
    </location>
</feature>
<gene>
    <name evidence="2" type="ORF">EYC80_005636</name>
</gene>
<evidence type="ECO:0000313" key="3">
    <source>
        <dbReference type="Proteomes" id="UP000326757"/>
    </source>
</evidence>
<comment type="caution">
    <text evidence="2">The sequence shown here is derived from an EMBL/GenBank/DDBJ whole genome shotgun (WGS) entry which is preliminary data.</text>
</comment>
<name>A0A5N6KF34_MONLA</name>